<evidence type="ECO:0000313" key="2">
    <source>
        <dbReference type="EMBL" id="PJZ75297.1"/>
    </source>
</evidence>
<evidence type="ECO:0000313" key="3">
    <source>
        <dbReference type="Proteomes" id="UP000231843"/>
    </source>
</evidence>
<reference evidence="2 3" key="1">
    <citation type="submission" date="2017-07" db="EMBL/GenBank/DDBJ databases">
        <title>Leptospira spp. isolated from tropical soils.</title>
        <authorList>
            <person name="Thibeaux R."/>
            <person name="Iraola G."/>
            <person name="Ferres I."/>
            <person name="Bierque E."/>
            <person name="Girault D."/>
            <person name="Soupe-Gilbert M.-E."/>
            <person name="Picardeau M."/>
            <person name="Goarant C."/>
        </authorList>
    </citation>
    <scope>NUCLEOTIDE SEQUENCE [LARGE SCALE GENOMIC DNA]</scope>
    <source>
        <strain evidence="2 3">ES4-C-A1</strain>
    </source>
</reference>
<keyword evidence="1" id="KW-0472">Membrane</keyword>
<comment type="caution">
    <text evidence="2">The sequence shown here is derived from an EMBL/GenBank/DDBJ whole genome shotgun (WGS) entry which is preliminary data.</text>
</comment>
<dbReference type="OrthoDB" id="329869at2"/>
<feature type="transmembrane region" description="Helical" evidence="1">
    <location>
        <begin position="44"/>
        <end position="63"/>
    </location>
</feature>
<proteinExistence type="predicted"/>
<evidence type="ECO:0000256" key="1">
    <source>
        <dbReference type="SAM" id="Phobius"/>
    </source>
</evidence>
<keyword evidence="1" id="KW-1133">Transmembrane helix</keyword>
<dbReference type="AlphaFoldDB" id="A0A2M9ZT94"/>
<protein>
    <submittedName>
        <fullName evidence="2">Uncharacterized protein</fullName>
    </submittedName>
</protein>
<sequence>MQPVKILLGALAYFISSFLIQGILAAVIALDYFSNIPVFRTEPIFYLSMSSTLLSGLGFEYFFQLQILQVPGYLRG</sequence>
<keyword evidence="1" id="KW-0812">Transmembrane</keyword>
<dbReference type="RefSeq" id="WP_100770243.1">
    <property type="nucleotide sequence ID" value="NZ_NPEA01000017.1"/>
</dbReference>
<gene>
    <name evidence="2" type="ORF">CH365_19650</name>
</gene>
<name>A0A2M9ZT94_9LEPT</name>
<feature type="transmembrane region" description="Helical" evidence="1">
    <location>
        <begin position="6"/>
        <end position="32"/>
    </location>
</feature>
<keyword evidence="3" id="KW-1185">Reference proteome</keyword>
<organism evidence="2 3">
    <name type="scientific">Leptospira neocaledonica</name>
    <dbReference type="NCBI Taxonomy" id="2023192"/>
    <lineage>
        <taxon>Bacteria</taxon>
        <taxon>Pseudomonadati</taxon>
        <taxon>Spirochaetota</taxon>
        <taxon>Spirochaetia</taxon>
        <taxon>Leptospirales</taxon>
        <taxon>Leptospiraceae</taxon>
        <taxon>Leptospira</taxon>
    </lineage>
</organism>
<accession>A0A2M9ZT94</accession>
<dbReference type="EMBL" id="NPEA01000017">
    <property type="protein sequence ID" value="PJZ75297.1"/>
    <property type="molecule type" value="Genomic_DNA"/>
</dbReference>
<dbReference type="Proteomes" id="UP000231843">
    <property type="component" value="Unassembled WGS sequence"/>
</dbReference>